<feature type="domain" description="Carboxymuconolactone decarboxylase-like" evidence="1">
    <location>
        <begin position="64"/>
        <end position="147"/>
    </location>
</feature>
<reference evidence="6" key="4">
    <citation type="journal article" date="2019" name="Int. J. Syst. Evol. Microbiol.">
        <title>The Global Catalogue of Microorganisms (GCM) 10K type strain sequencing project: providing services to taxonomists for standard genome sequencing and annotation.</title>
        <authorList>
            <consortium name="The Broad Institute Genomics Platform"/>
            <consortium name="The Broad Institute Genome Sequencing Center for Infectious Disease"/>
            <person name="Wu L."/>
            <person name="Ma J."/>
        </authorList>
    </citation>
    <scope>NUCLEOTIDE SEQUENCE [LARGE SCALE GENOMIC DNA]</scope>
    <source>
        <strain evidence="6">CGMCC 1.8884</strain>
    </source>
</reference>
<dbReference type="InterPro" id="IPR003779">
    <property type="entry name" value="CMD-like"/>
</dbReference>
<evidence type="ECO:0000313" key="4">
    <source>
        <dbReference type="EMBL" id="GGP29441.1"/>
    </source>
</evidence>
<dbReference type="Gene3D" id="1.20.1290.10">
    <property type="entry name" value="AhpD-like"/>
    <property type="match status" value="1"/>
</dbReference>
<dbReference type="STRING" id="1288484.GCA_000348665_00998"/>
<dbReference type="InterPro" id="IPR012788">
    <property type="entry name" value="Decarb_PcaC"/>
</dbReference>
<dbReference type="InterPro" id="IPR052512">
    <property type="entry name" value="4CMD/NDH-1_regulator"/>
</dbReference>
<dbReference type="GO" id="GO:0047575">
    <property type="term" value="F:4-carboxymuconolactone decarboxylase activity"/>
    <property type="evidence" value="ECO:0007669"/>
    <property type="project" value="UniProtKB-EC"/>
</dbReference>
<dbReference type="InterPro" id="IPR029032">
    <property type="entry name" value="AhpD-like"/>
</dbReference>
<dbReference type="SUPFAM" id="SSF69118">
    <property type="entry name" value="AhpD-like"/>
    <property type="match status" value="1"/>
</dbReference>
<dbReference type="Proteomes" id="UP000630135">
    <property type="component" value="Unassembled WGS sequence"/>
</dbReference>
<evidence type="ECO:0000313" key="2">
    <source>
        <dbReference type="EMBL" id="AXH00043.1"/>
    </source>
</evidence>
<organism evidence="2 5">
    <name type="scientific">Deinococcus wulumuqiensis</name>
    <dbReference type="NCBI Taxonomy" id="980427"/>
    <lineage>
        <taxon>Bacteria</taxon>
        <taxon>Thermotogati</taxon>
        <taxon>Deinococcota</taxon>
        <taxon>Deinococci</taxon>
        <taxon>Deinococcales</taxon>
        <taxon>Deinococcaceae</taxon>
        <taxon>Deinococcus</taxon>
    </lineage>
</organism>
<evidence type="ECO:0000313" key="5">
    <source>
        <dbReference type="Proteomes" id="UP000253744"/>
    </source>
</evidence>
<dbReference type="EC" id="4.1.1.44" evidence="2"/>
<dbReference type="AlphaFoldDB" id="A0A345IK20"/>
<reference evidence="3" key="2">
    <citation type="journal article" date="2014" name="Int. J. Syst. Evol. Microbiol.">
        <title>Complete genome sequence of Corynebacterium casei LMG S-19264T (=DSM 44701T), isolated from a smear-ripened cheese.</title>
        <authorList>
            <consortium name="US DOE Joint Genome Institute (JGI-PGF)"/>
            <person name="Walter F."/>
            <person name="Albersmeier A."/>
            <person name="Kalinowski J."/>
            <person name="Ruckert C."/>
        </authorList>
    </citation>
    <scope>NUCLEOTIDE SEQUENCE</scope>
    <source>
        <strain evidence="3">CGMCC 1.8885</strain>
    </source>
</reference>
<dbReference type="PANTHER" id="PTHR33570:SF2">
    <property type="entry name" value="CARBOXYMUCONOLACTONE DECARBOXYLASE-LIKE DOMAIN-CONTAINING PROTEIN"/>
    <property type="match status" value="1"/>
</dbReference>
<proteinExistence type="predicted"/>
<evidence type="ECO:0000259" key="1">
    <source>
        <dbReference type="Pfam" id="PF02627"/>
    </source>
</evidence>
<reference evidence="4" key="1">
    <citation type="journal article" date="2014" name="Int. J. Syst. Evol. Microbiol.">
        <title>Complete genome of a new Firmicutes species belonging to the dominant human colonic microbiota ('Ruminococcus bicirculans') reveals two chromosomes and a selective capacity to utilize plant glucans.</title>
        <authorList>
            <consortium name="NISC Comparative Sequencing Program"/>
            <person name="Wegmann U."/>
            <person name="Louis P."/>
            <person name="Goesmann A."/>
            <person name="Henrissat B."/>
            <person name="Duncan S.H."/>
            <person name="Flint H.J."/>
        </authorList>
    </citation>
    <scope>NUCLEOTIDE SEQUENCE</scope>
    <source>
        <strain evidence="4">CGMCC 1.8884</strain>
    </source>
</reference>
<gene>
    <name evidence="2" type="primary">pcaC</name>
    <name evidence="2" type="ORF">DVJ83_05170</name>
    <name evidence="4" type="ORF">GCM10008021_10920</name>
    <name evidence="3" type="ORF">GCM10010914_15740</name>
</gene>
<evidence type="ECO:0000313" key="6">
    <source>
        <dbReference type="Proteomes" id="UP000630135"/>
    </source>
</evidence>
<protein>
    <submittedName>
        <fullName evidence="2">4-carboxymuconolactone decarboxylase</fullName>
        <ecNumber evidence="2">4.1.1.44</ecNumber>
    </submittedName>
</protein>
<dbReference type="GO" id="GO:0051920">
    <property type="term" value="F:peroxiredoxin activity"/>
    <property type="evidence" value="ECO:0007669"/>
    <property type="project" value="InterPro"/>
</dbReference>
<dbReference type="PANTHER" id="PTHR33570">
    <property type="entry name" value="4-CARBOXYMUCONOLACTONE DECARBOXYLASE FAMILY PROTEIN"/>
    <property type="match status" value="1"/>
</dbReference>
<keyword evidence="6" id="KW-1185">Reference proteome</keyword>
<evidence type="ECO:0000313" key="3">
    <source>
        <dbReference type="EMBL" id="GGI82283.1"/>
    </source>
</evidence>
<keyword evidence="2" id="KW-0456">Lyase</keyword>
<dbReference type="EMBL" id="CP031158">
    <property type="protein sequence ID" value="AXH00043.1"/>
    <property type="molecule type" value="Genomic_DNA"/>
</dbReference>
<dbReference type="NCBIfam" id="TIGR02425">
    <property type="entry name" value="decarb_PcaC"/>
    <property type="match status" value="1"/>
</dbReference>
<dbReference type="Proteomes" id="UP000652720">
    <property type="component" value="Unassembled WGS sequence"/>
</dbReference>
<dbReference type="Proteomes" id="UP000253744">
    <property type="component" value="Chromosome"/>
</dbReference>
<dbReference type="EMBL" id="BMMA01000012">
    <property type="protein sequence ID" value="GGI82283.1"/>
    <property type="molecule type" value="Genomic_DNA"/>
</dbReference>
<reference evidence="2 5" key="3">
    <citation type="submission" date="2018-07" db="EMBL/GenBank/DDBJ databases">
        <title>Complete Genome and Methylome Analysis of Deinococcus wulumuqiensis NEB 479.</title>
        <authorList>
            <person name="Fomenkov A."/>
            <person name="Luyten Y."/>
            <person name="Vincze T."/>
            <person name="Anton B.P."/>
            <person name="Clark T."/>
            <person name="Roberts R.J."/>
            <person name="Morgan R.D."/>
        </authorList>
    </citation>
    <scope>NUCLEOTIDE SEQUENCE [LARGE SCALE GENOMIC DNA]</scope>
    <source>
        <strain evidence="2 5">NEB 479</strain>
    </source>
</reference>
<name>A0A345IK20_9DEIO</name>
<accession>A0A345IK20</accession>
<sequence>MGKDRHDSHRQSLELRGGLRGVTVYARRMSQEMFERGLEKRRAVMGAEFVERAFAGGEDAFGADFQRFLTEYAWGAVWGRGGLTDRERHMVTIGILAALGREKELAGHLRATANTGVSERDLSDVLHQVAVYAGVPAALSAVKAAQDILKGAPAGEQPKE</sequence>
<reference evidence="3" key="5">
    <citation type="submission" date="2023-08" db="EMBL/GenBank/DDBJ databases">
        <authorList>
            <person name="Sun Q."/>
            <person name="Zhou Y."/>
        </authorList>
    </citation>
    <scope>NUCLEOTIDE SEQUENCE</scope>
    <source>
        <strain evidence="4">CGMCC 1.8884</strain>
        <strain evidence="3">CGMCC 1.8885</strain>
    </source>
</reference>
<dbReference type="EMBL" id="BMLZ01000010">
    <property type="protein sequence ID" value="GGP29441.1"/>
    <property type="molecule type" value="Genomic_DNA"/>
</dbReference>
<dbReference type="Pfam" id="PF02627">
    <property type="entry name" value="CMD"/>
    <property type="match status" value="1"/>
</dbReference>
<dbReference type="KEGG" id="dwu:DVJ83_05170"/>